<evidence type="ECO:0000259" key="10">
    <source>
        <dbReference type="PROSITE" id="PS50011"/>
    </source>
</evidence>
<reference evidence="11 12" key="1">
    <citation type="submission" date="2018-10" db="EMBL/GenBank/DDBJ databases">
        <title>Kocuria tytouropygialis sp. nov., isolated from the uropygial gland of an American barn owl (Tyto furcata).</title>
        <authorList>
            <person name="Braun M.S."/>
            <person name="Wang E."/>
            <person name="Zimmermann S."/>
            <person name="Wagner H."/>
            <person name="Wink M."/>
        </authorList>
    </citation>
    <scope>NUCLEOTIDE SEQUENCE [LARGE SCALE GENOMIC DNA]</scope>
    <source>
        <strain evidence="11 12">442</strain>
    </source>
</reference>
<feature type="domain" description="Protein kinase" evidence="10">
    <location>
        <begin position="127"/>
        <end position="432"/>
    </location>
</feature>
<dbReference type="GO" id="GO:0005524">
    <property type="term" value="F:ATP binding"/>
    <property type="evidence" value="ECO:0007669"/>
    <property type="project" value="UniProtKB-KW"/>
</dbReference>
<dbReference type="InterPro" id="IPR050660">
    <property type="entry name" value="NEK_Ser/Thr_kinase"/>
</dbReference>
<protein>
    <recommendedName>
        <fullName evidence="1">non-specific serine/threonine protein kinase</fullName>
        <ecNumber evidence="1">2.7.11.1</ecNumber>
    </recommendedName>
</protein>
<keyword evidence="6" id="KW-0067">ATP-binding</keyword>
<feature type="region of interest" description="Disordered" evidence="9">
    <location>
        <begin position="464"/>
        <end position="527"/>
    </location>
</feature>
<comment type="catalytic activity">
    <reaction evidence="8">
        <text>L-seryl-[protein] + ATP = O-phospho-L-seryl-[protein] + ADP + H(+)</text>
        <dbReference type="Rhea" id="RHEA:17989"/>
        <dbReference type="Rhea" id="RHEA-COMP:9863"/>
        <dbReference type="Rhea" id="RHEA-COMP:11604"/>
        <dbReference type="ChEBI" id="CHEBI:15378"/>
        <dbReference type="ChEBI" id="CHEBI:29999"/>
        <dbReference type="ChEBI" id="CHEBI:30616"/>
        <dbReference type="ChEBI" id="CHEBI:83421"/>
        <dbReference type="ChEBI" id="CHEBI:456216"/>
        <dbReference type="EC" id="2.7.11.1"/>
    </reaction>
</comment>
<dbReference type="RefSeq" id="WP_121029661.1">
    <property type="nucleotide sequence ID" value="NZ_PNJG02000001.1"/>
</dbReference>
<feature type="region of interest" description="Disordered" evidence="9">
    <location>
        <begin position="1"/>
        <end position="97"/>
    </location>
</feature>
<organism evidence="11 12">
    <name type="scientific">Kocuria tytonis</name>
    <dbReference type="NCBI Taxonomy" id="2054280"/>
    <lineage>
        <taxon>Bacteria</taxon>
        <taxon>Bacillati</taxon>
        <taxon>Actinomycetota</taxon>
        <taxon>Actinomycetes</taxon>
        <taxon>Micrococcales</taxon>
        <taxon>Micrococcaceae</taxon>
        <taxon>Kocuria</taxon>
    </lineage>
</organism>
<proteinExistence type="predicted"/>
<sequence length="774" mass="79893">MHEHQSEDHEDRRVPARERGEPDRSAAGGGARSARDRVSAARAHSGRRRLPPAGTPGAVGSHAADQPGPGAAEVPTPAADVPGEVAPDGRREEPGTPVGAVHARADEATIPEHAGREVDAAARHGGLELVDRLGEGDGTRTWLAREQHSREEFTVTFAVAEEAERRRVLERSFTALVDTWSEISHPHLVRVRALLGEAEHATALVADRVAGPTLADRMRAAGRIAPADVAPVLAGVARALARLHENGWVHARLTPQHVLLAPDGRVLVDGYGVPEGTAGAGVPWGQGDRPETRSGRSGTVSLDPTPGSVAANAAAADPGPRGATAYGESDGAHQSGALPRGGTPLAADPAVQSSPAVNTSAADVYALGVLGWRALTGRHPGPDSHRVPLTLMCPTAPRHLVLMLEAALADDPGARPSARELATGFDTASPRSRPARRPPERMTPEVIRADGTTVRARRMRAPLLGRSRDAVPRVPRGRGTGPGGSTVPGAEARGADTGRPARRPGRGEVPPSRATHRPRGTSMGGAVLPLSHTPWATRRRLLVAGAALALIGSVAWGYAVWGVPGEVTADPGAAARASARATPGTGAAAGEPAEPGASGAPSQHSRSAPPAGAARTTSAAPGASMQDKNREAQRAVRDLVAARAAALAAGDENAAAAVYVPESRLAARDREVIRRAAAQDAAGTGRTAFSGLSMEVVQLAEQSPAPGARLTPAEAARTRTYRAQVVTRGWHGELPAGSHVTREGAEARQSVRISVVQTSQGWRLTDVTPVGNGK</sequence>
<evidence type="ECO:0000256" key="8">
    <source>
        <dbReference type="ARBA" id="ARBA00048679"/>
    </source>
</evidence>
<feature type="compositionally biased region" description="Low complexity" evidence="9">
    <location>
        <begin position="574"/>
        <end position="601"/>
    </location>
</feature>
<dbReference type="PROSITE" id="PS50011">
    <property type="entry name" value="PROTEIN_KINASE_DOM"/>
    <property type="match status" value="1"/>
</dbReference>
<evidence type="ECO:0000313" key="12">
    <source>
        <dbReference type="Proteomes" id="UP000249516"/>
    </source>
</evidence>
<feature type="region of interest" description="Disordered" evidence="9">
    <location>
        <begin position="574"/>
        <end position="634"/>
    </location>
</feature>
<comment type="catalytic activity">
    <reaction evidence="7">
        <text>L-threonyl-[protein] + ATP = O-phospho-L-threonyl-[protein] + ADP + H(+)</text>
        <dbReference type="Rhea" id="RHEA:46608"/>
        <dbReference type="Rhea" id="RHEA-COMP:11060"/>
        <dbReference type="Rhea" id="RHEA-COMP:11605"/>
        <dbReference type="ChEBI" id="CHEBI:15378"/>
        <dbReference type="ChEBI" id="CHEBI:30013"/>
        <dbReference type="ChEBI" id="CHEBI:30616"/>
        <dbReference type="ChEBI" id="CHEBI:61977"/>
        <dbReference type="ChEBI" id="CHEBI:456216"/>
        <dbReference type="EC" id="2.7.11.1"/>
    </reaction>
</comment>
<keyword evidence="2" id="KW-0723">Serine/threonine-protein kinase</keyword>
<dbReference type="InterPro" id="IPR011009">
    <property type="entry name" value="Kinase-like_dom_sf"/>
</dbReference>
<evidence type="ECO:0000256" key="4">
    <source>
        <dbReference type="ARBA" id="ARBA00022741"/>
    </source>
</evidence>
<feature type="region of interest" description="Disordered" evidence="9">
    <location>
        <begin position="277"/>
        <end position="354"/>
    </location>
</feature>
<dbReference type="GO" id="GO:0004674">
    <property type="term" value="F:protein serine/threonine kinase activity"/>
    <property type="evidence" value="ECO:0007669"/>
    <property type="project" value="UniProtKB-KW"/>
</dbReference>
<dbReference type="AlphaFoldDB" id="A0A495AA22"/>
<dbReference type="InterPro" id="IPR000719">
    <property type="entry name" value="Prot_kinase_dom"/>
</dbReference>
<dbReference type="EC" id="2.7.11.1" evidence="1"/>
<keyword evidence="5" id="KW-0418">Kinase</keyword>
<evidence type="ECO:0000256" key="6">
    <source>
        <dbReference type="ARBA" id="ARBA00022840"/>
    </source>
</evidence>
<keyword evidence="12" id="KW-1185">Reference proteome</keyword>
<evidence type="ECO:0000256" key="7">
    <source>
        <dbReference type="ARBA" id="ARBA00047899"/>
    </source>
</evidence>
<dbReference type="OrthoDB" id="3778994at2"/>
<accession>A0A495AA22</accession>
<dbReference type="PANTHER" id="PTHR43671">
    <property type="entry name" value="SERINE/THREONINE-PROTEIN KINASE NEK"/>
    <property type="match status" value="1"/>
</dbReference>
<dbReference type="PANTHER" id="PTHR43671:SF98">
    <property type="entry name" value="SERINE_THREONINE-PROTEIN KINASE NEK11"/>
    <property type="match status" value="1"/>
</dbReference>
<evidence type="ECO:0000256" key="1">
    <source>
        <dbReference type="ARBA" id="ARBA00012513"/>
    </source>
</evidence>
<evidence type="ECO:0000256" key="3">
    <source>
        <dbReference type="ARBA" id="ARBA00022679"/>
    </source>
</evidence>
<dbReference type="SUPFAM" id="SSF56112">
    <property type="entry name" value="Protein kinase-like (PK-like)"/>
    <property type="match status" value="1"/>
</dbReference>
<feature type="compositionally biased region" description="Basic and acidic residues" evidence="9">
    <location>
        <begin position="1"/>
        <end position="24"/>
    </location>
</feature>
<feature type="region of interest" description="Disordered" evidence="9">
    <location>
        <begin position="421"/>
        <end position="442"/>
    </location>
</feature>
<dbReference type="SMART" id="SM00220">
    <property type="entry name" value="S_TKc"/>
    <property type="match status" value="1"/>
</dbReference>
<dbReference type="Gene3D" id="1.10.510.10">
    <property type="entry name" value="Transferase(Phosphotransferase) domain 1"/>
    <property type="match status" value="2"/>
</dbReference>
<dbReference type="Proteomes" id="UP000249516">
    <property type="component" value="Unassembled WGS sequence"/>
</dbReference>
<keyword evidence="3" id="KW-0808">Transferase</keyword>
<evidence type="ECO:0000256" key="9">
    <source>
        <dbReference type="SAM" id="MobiDB-lite"/>
    </source>
</evidence>
<feature type="compositionally biased region" description="Low complexity" evidence="9">
    <location>
        <begin position="306"/>
        <end position="325"/>
    </location>
</feature>
<dbReference type="EMBL" id="PNJG02000001">
    <property type="protein sequence ID" value="RKQ36264.1"/>
    <property type="molecule type" value="Genomic_DNA"/>
</dbReference>
<name>A0A495AA22_9MICC</name>
<keyword evidence="4" id="KW-0547">Nucleotide-binding</keyword>
<evidence type="ECO:0000313" key="11">
    <source>
        <dbReference type="EMBL" id="RKQ36264.1"/>
    </source>
</evidence>
<evidence type="ECO:0000256" key="2">
    <source>
        <dbReference type="ARBA" id="ARBA00022527"/>
    </source>
</evidence>
<dbReference type="Pfam" id="PF00069">
    <property type="entry name" value="Pkinase"/>
    <property type="match status" value="1"/>
</dbReference>
<evidence type="ECO:0000256" key="5">
    <source>
        <dbReference type="ARBA" id="ARBA00022777"/>
    </source>
</evidence>
<comment type="caution">
    <text evidence="11">The sequence shown here is derived from an EMBL/GenBank/DDBJ whole genome shotgun (WGS) entry which is preliminary data.</text>
</comment>
<gene>
    <name evidence="11" type="ORF">C1C97_000830</name>
</gene>